<evidence type="ECO:0000259" key="8">
    <source>
        <dbReference type="SMART" id="SM00829"/>
    </source>
</evidence>
<keyword evidence="6" id="KW-0520">NAD</keyword>
<dbReference type="InterPro" id="IPR011032">
    <property type="entry name" value="GroES-like_sf"/>
</dbReference>
<dbReference type="SUPFAM" id="SSF50129">
    <property type="entry name" value="GroES-like"/>
    <property type="match status" value="1"/>
</dbReference>
<keyword evidence="3" id="KW-0479">Metal-binding</keyword>
<organism evidence="9 10">
    <name type="scientific">Aspergillus leporis</name>
    <dbReference type="NCBI Taxonomy" id="41062"/>
    <lineage>
        <taxon>Eukaryota</taxon>
        <taxon>Fungi</taxon>
        <taxon>Dikarya</taxon>
        <taxon>Ascomycota</taxon>
        <taxon>Pezizomycotina</taxon>
        <taxon>Eurotiomycetes</taxon>
        <taxon>Eurotiomycetidae</taxon>
        <taxon>Eurotiales</taxon>
        <taxon>Aspergillaceae</taxon>
        <taxon>Aspergillus</taxon>
        <taxon>Aspergillus subgen. Circumdati</taxon>
    </lineage>
</organism>
<dbReference type="PANTHER" id="PTHR42940:SF1">
    <property type="entry name" value="ENOYL REDUCTASE (ER) DOMAIN-CONTAINING PROTEIN"/>
    <property type="match status" value="1"/>
</dbReference>
<dbReference type="InterPro" id="IPR020843">
    <property type="entry name" value="ER"/>
</dbReference>
<evidence type="ECO:0000256" key="3">
    <source>
        <dbReference type="ARBA" id="ARBA00022723"/>
    </source>
</evidence>
<dbReference type="InterPro" id="IPR013149">
    <property type="entry name" value="ADH-like_C"/>
</dbReference>
<evidence type="ECO:0000256" key="2">
    <source>
        <dbReference type="ARBA" id="ARBA00008072"/>
    </source>
</evidence>
<accession>A0A5N5X7H3</accession>
<evidence type="ECO:0000256" key="6">
    <source>
        <dbReference type="ARBA" id="ARBA00023027"/>
    </source>
</evidence>
<dbReference type="CDD" id="cd08297">
    <property type="entry name" value="CAD3"/>
    <property type="match status" value="1"/>
</dbReference>
<dbReference type="SMART" id="SM00829">
    <property type="entry name" value="PKS_ER"/>
    <property type="match status" value="1"/>
</dbReference>
<dbReference type="Proteomes" id="UP000326565">
    <property type="component" value="Unassembled WGS sequence"/>
</dbReference>
<dbReference type="Pfam" id="PF08240">
    <property type="entry name" value="ADH_N"/>
    <property type="match status" value="1"/>
</dbReference>
<evidence type="ECO:0000256" key="7">
    <source>
        <dbReference type="SAM" id="MobiDB-lite"/>
    </source>
</evidence>
<evidence type="ECO:0000256" key="1">
    <source>
        <dbReference type="ARBA" id="ARBA00001947"/>
    </source>
</evidence>
<feature type="compositionally biased region" description="Polar residues" evidence="7">
    <location>
        <begin position="18"/>
        <end position="27"/>
    </location>
</feature>
<evidence type="ECO:0000256" key="4">
    <source>
        <dbReference type="ARBA" id="ARBA00022833"/>
    </source>
</evidence>
<dbReference type="SUPFAM" id="SSF51735">
    <property type="entry name" value="NAD(P)-binding Rossmann-fold domains"/>
    <property type="match status" value="1"/>
</dbReference>
<proteinExistence type="inferred from homology"/>
<dbReference type="InterPro" id="IPR013154">
    <property type="entry name" value="ADH-like_N"/>
</dbReference>
<keyword evidence="4" id="KW-0862">Zinc</keyword>
<feature type="domain" description="Enoyl reductase (ER)" evidence="8">
    <location>
        <begin position="19"/>
        <end position="361"/>
    </location>
</feature>
<dbReference type="GO" id="GO:0004022">
    <property type="term" value="F:alcohol dehydrogenase (NAD+) activity"/>
    <property type="evidence" value="ECO:0007669"/>
    <property type="project" value="UniProtKB-ARBA"/>
</dbReference>
<dbReference type="EMBL" id="ML732197">
    <property type="protein sequence ID" value="KAB8075242.1"/>
    <property type="molecule type" value="Genomic_DNA"/>
</dbReference>
<name>A0A5N5X7H3_9EURO</name>
<dbReference type="OrthoDB" id="1879366at2759"/>
<protein>
    <submittedName>
        <fullName evidence="9">Chaperonin 10-like protein</fullName>
    </submittedName>
</protein>
<dbReference type="GO" id="GO:0005737">
    <property type="term" value="C:cytoplasm"/>
    <property type="evidence" value="ECO:0007669"/>
    <property type="project" value="TreeGrafter"/>
</dbReference>
<evidence type="ECO:0000313" key="10">
    <source>
        <dbReference type="Proteomes" id="UP000326565"/>
    </source>
</evidence>
<feature type="region of interest" description="Disordered" evidence="7">
    <location>
        <begin position="1"/>
        <end position="29"/>
    </location>
</feature>
<dbReference type="Gene3D" id="3.90.180.10">
    <property type="entry name" value="Medium-chain alcohol dehydrogenases, catalytic domain"/>
    <property type="match status" value="1"/>
</dbReference>
<dbReference type="AlphaFoldDB" id="A0A5N5X7H3"/>
<evidence type="ECO:0000256" key="5">
    <source>
        <dbReference type="ARBA" id="ARBA00023002"/>
    </source>
</evidence>
<reference evidence="9 10" key="1">
    <citation type="submission" date="2019-04" db="EMBL/GenBank/DDBJ databases">
        <title>Friends and foes A comparative genomics study of 23 Aspergillus species from section Flavi.</title>
        <authorList>
            <consortium name="DOE Joint Genome Institute"/>
            <person name="Kjaerbolling I."/>
            <person name="Vesth T."/>
            <person name="Frisvad J.C."/>
            <person name="Nybo J.L."/>
            <person name="Theobald S."/>
            <person name="Kildgaard S."/>
            <person name="Isbrandt T."/>
            <person name="Kuo A."/>
            <person name="Sato A."/>
            <person name="Lyhne E.K."/>
            <person name="Kogle M.E."/>
            <person name="Wiebenga A."/>
            <person name="Kun R.S."/>
            <person name="Lubbers R.J."/>
            <person name="Makela M.R."/>
            <person name="Barry K."/>
            <person name="Chovatia M."/>
            <person name="Clum A."/>
            <person name="Daum C."/>
            <person name="Haridas S."/>
            <person name="He G."/>
            <person name="LaButti K."/>
            <person name="Lipzen A."/>
            <person name="Mondo S."/>
            <person name="Riley R."/>
            <person name="Salamov A."/>
            <person name="Simmons B.A."/>
            <person name="Magnuson J.K."/>
            <person name="Henrissat B."/>
            <person name="Mortensen U.H."/>
            <person name="Larsen T.O."/>
            <person name="Devries R.P."/>
            <person name="Grigoriev I.V."/>
            <person name="Machida M."/>
            <person name="Baker S.E."/>
            <person name="Andersen M.R."/>
        </authorList>
    </citation>
    <scope>NUCLEOTIDE SEQUENCE [LARGE SCALE GENOMIC DNA]</scope>
    <source>
        <strain evidence="9 10">CBS 151.66</strain>
    </source>
</reference>
<dbReference type="Pfam" id="PF00107">
    <property type="entry name" value="ADH_zinc_N"/>
    <property type="match status" value="1"/>
</dbReference>
<comment type="similarity">
    <text evidence="2">Belongs to the zinc-containing alcohol dehydrogenase family.</text>
</comment>
<sequence length="365" mass="38549">MTAADIPKQQRAAVRQGSGESSTTVISTVPVEEPGPGQILVKINWTGLCGSDKSLLHDDWKAFGVSMLPQTHGIAGHEGAGIVVAVGEGMQKRWKIGDRAGIKWIASTCGECEFCLSGTDEVHCEKQVNSGFSAPGTFQEYCVVDGRYTSKIPDGVSDEEAGPIMCGGVTAYTACKRSGVKSGQWLVLPGAGGGLGHLAIQYARAMGIRVIAIDGGDEKRELCTKLGAEAYIDFQKAKAPADLKEEIMKITKHGAHGVIVTAASKTVYEWAPMYLRPGGTVVAVGLPSDPTILAGAPPLIMALRKLNIVGNITGTMKDVEEALDFTARDIVHPILSKGKLEDLDLWVEKLKTGQVAGRAVLQVAA</sequence>
<comment type="cofactor">
    <cofactor evidence="1">
        <name>Zn(2+)</name>
        <dbReference type="ChEBI" id="CHEBI:29105"/>
    </cofactor>
</comment>
<gene>
    <name evidence="9" type="ORF">BDV29DRAFT_200963</name>
</gene>
<dbReference type="GO" id="GO:0046872">
    <property type="term" value="F:metal ion binding"/>
    <property type="evidence" value="ECO:0007669"/>
    <property type="project" value="UniProtKB-KW"/>
</dbReference>
<evidence type="ECO:0000313" key="9">
    <source>
        <dbReference type="EMBL" id="KAB8075242.1"/>
    </source>
</evidence>
<dbReference type="InterPro" id="IPR036291">
    <property type="entry name" value="NAD(P)-bd_dom_sf"/>
</dbReference>
<dbReference type="FunFam" id="3.40.50.720:FF:000039">
    <property type="entry name" value="Alcohol dehydrogenase AdhP"/>
    <property type="match status" value="1"/>
</dbReference>
<dbReference type="Gene3D" id="3.40.50.720">
    <property type="entry name" value="NAD(P)-binding Rossmann-like Domain"/>
    <property type="match status" value="1"/>
</dbReference>
<keyword evidence="10" id="KW-1185">Reference proteome</keyword>
<dbReference type="PANTHER" id="PTHR42940">
    <property type="entry name" value="ALCOHOL DEHYDROGENASE 1-RELATED"/>
    <property type="match status" value="1"/>
</dbReference>
<keyword evidence="5" id="KW-0560">Oxidoreductase</keyword>